<evidence type="ECO:0000313" key="2">
    <source>
        <dbReference type="Proteomes" id="UP000616151"/>
    </source>
</evidence>
<comment type="caution">
    <text evidence="1">The sequence shown here is derived from an EMBL/GenBank/DDBJ whole genome shotgun (WGS) entry which is preliminary data.</text>
</comment>
<keyword evidence="2" id="KW-1185">Reference proteome</keyword>
<sequence length="266" mass="29098">MIDLHCHILPGIDDGAPDLGTALDMARMAVEDGITVTACTPHIMPGVYDNVPSSIRYRVELLRQALQEAGIPLDLVAGSDAHMRPDFAAAIREDRILTLDNSRYVLFEPPHNLAPLRLEECLFDIQLAGYVPVLTHPERLLWIERQYALIAHLAQAGVWMQITAGSLTGAMGKRPQYWAERMLSEGLVHILASDAHNCTTRPPMLSQARAVAAQLVGAEEATHLLVTRPLGIVNNVDPATLPASAAVPRVPERASLWQRVVNVVRA</sequence>
<proteinExistence type="predicted"/>
<name>A0ACC5RAD7_9HYPH</name>
<protein>
    <submittedName>
        <fullName evidence="1">Capsular biosynthesis protein</fullName>
    </submittedName>
</protein>
<evidence type="ECO:0000313" key="1">
    <source>
        <dbReference type="EMBL" id="MBK1869604.1"/>
    </source>
</evidence>
<reference evidence="1" key="1">
    <citation type="submission" date="2021-01" db="EMBL/GenBank/DDBJ databases">
        <authorList>
            <person name="Sun Q."/>
        </authorList>
    </citation>
    <scope>NUCLEOTIDE SEQUENCE</scope>
    <source>
        <strain evidence="1">YIM B02566</strain>
    </source>
</reference>
<dbReference type="Proteomes" id="UP000616151">
    <property type="component" value="Unassembled WGS sequence"/>
</dbReference>
<dbReference type="EMBL" id="JAENHL010000008">
    <property type="protein sequence ID" value="MBK1869604.1"/>
    <property type="molecule type" value="Genomic_DNA"/>
</dbReference>
<accession>A0ACC5RAD7</accession>
<organism evidence="1 2">
    <name type="scientific">Taklimakanibacter albus</name>
    <dbReference type="NCBI Taxonomy" id="2800327"/>
    <lineage>
        <taxon>Bacteria</taxon>
        <taxon>Pseudomonadati</taxon>
        <taxon>Pseudomonadota</taxon>
        <taxon>Alphaproteobacteria</taxon>
        <taxon>Hyphomicrobiales</taxon>
        <taxon>Aestuariivirgaceae</taxon>
        <taxon>Taklimakanibacter</taxon>
    </lineage>
</organism>
<gene>
    <name evidence="1" type="ORF">JHL16_24805</name>
</gene>